<organism evidence="2">
    <name type="scientific">seawater metagenome</name>
    <dbReference type="NCBI Taxonomy" id="1561972"/>
    <lineage>
        <taxon>unclassified sequences</taxon>
        <taxon>metagenomes</taxon>
        <taxon>ecological metagenomes</taxon>
    </lineage>
</organism>
<keyword evidence="1" id="KW-0812">Transmembrane</keyword>
<keyword evidence="1" id="KW-0472">Membrane</keyword>
<protein>
    <submittedName>
        <fullName evidence="2">Uncharacterized protein</fullName>
    </submittedName>
</protein>
<name>A0A5E8CLF3_9ZZZZ</name>
<evidence type="ECO:0000256" key="1">
    <source>
        <dbReference type="SAM" id="Phobius"/>
    </source>
</evidence>
<dbReference type="AlphaFoldDB" id="A0A5E8CLF3"/>
<keyword evidence="1" id="KW-1133">Transmembrane helix</keyword>
<dbReference type="EMBL" id="CABVLZ010000010">
    <property type="protein sequence ID" value="VVU95774.1"/>
    <property type="molecule type" value="Genomic_DNA"/>
</dbReference>
<feature type="transmembrane region" description="Helical" evidence="1">
    <location>
        <begin position="6"/>
        <end position="25"/>
    </location>
</feature>
<proteinExistence type="predicted"/>
<evidence type="ECO:0000313" key="2">
    <source>
        <dbReference type="EMBL" id="VVU95774.1"/>
    </source>
</evidence>
<gene>
    <name evidence="2" type="ORF">CPAV1605_1530</name>
</gene>
<accession>A0A5E8CLF3</accession>
<reference evidence="2" key="1">
    <citation type="submission" date="2019-09" db="EMBL/GenBank/DDBJ databases">
        <authorList>
            <person name="Needham M D."/>
        </authorList>
    </citation>
    <scope>NUCLEOTIDE SEQUENCE</scope>
</reference>
<feature type="transmembrane region" description="Helical" evidence="1">
    <location>
        <begin position="37"/>
        <end position="56"/>
    </location>
</feature>
<sequence>MESKSTAVIIIVFTLLIIYVSRNIGRLLNYKKLSNNLGVCMPGCAFGSLITFNGYYRALFDEESYIKYDEFVNPKNTTFSVCSGGNFMWPVFNGYQPDKNLFGPYVQNTELKEYKNSKSVTDTELGLLLASYNVFNSVVNDNQLTTILQEQKNNQKQIWDETVQSWYDKIDAKRDKTNHAPMPNFMSIVCGTKPTLFDQSWIKYSYLLFNNLNKMGTDLIVQNIKSGRRIYKPYLKETNQKIDKTFWASSAMGIISATSITSHCKKGQDGNKNLSDCFAQYSDCNECENITVKKDDPTLKKIIKNLTVWNILTKKIVETAYLKGRFKWYGEKLYFTDGGLVDVNAVIFNLINQSRNLLVLNINQCGGLKSYYKTKGDDPFCFLIEPVFAQGEWEKMVDECTKNFETTGVEYAILKDVNVIDNKRFGIQSYVIENMFILNLVPTFSQKKSKQSASNLFFKSEWYNGLNNTLQNYIKNESNTVNEKGIQNGFFLEKGCQSKSIDKYIPKKLDALLISNFCTWQMKIVMKDQNVKEFFKYSLANKQ</sequence>